<dbReference type="AlphaFoldDB" id="A0A314L9M2"/>
<dbReference type="EMBL" id="MJEQ01000274">
    <property type="protein sequence ID" value="OIT37749.1"/>
    <property type="molecule type" value="Genomic_DNA"/>
</dbReference>
<gene>
    <name evidence="2" type="ORF">A4A49_19460</name>
</gene>
<evidence type="ECO:0000313" key="3">
    <source>
        <dbReference type="Proteomes" id="UP000187609"/>
    </source>
</evidence>
<dbReference type="STRING" id="49451.A0A314L9M2"/>
<sequence>MALKASGAYKQGTPCSTLPPLTLWKNGTQNDTLDSTSSDKFWWSHKRTGSSSSSSTTGRKEPDARERGIEQGNYAGVGIASDQRVEPVVIFEESELKSGWVRLSRSC</sequence>
<reference evidence="2" key="1">
    <citation type="submission" date="2016-11" db="EMBL/GenBank/DDBJ databases">
        <title>The genome of Nicotiana attenuata.</title>
        <authorList>
            <person name="Xu S."/>
            <person name="Brockmoeller T."/>
            <person name="Gaquerel E."/>
            <person name="Navarro A."/>
            <person name="Kuhl H."/>
            <person name="Gase K."/>
            <person name="Ling Z."/>
            <person name="Zhou W."/>
            <person name="Kreitzer C."/>
            <person name="Stanke M."/>
            <person name="Tang H."/>
            <person name="Lyons E."/>
            <person name="Pandey P."/>
            <person name="Pandey S.P."/>
            <person name="Timmermann B."/>
            <person name="Baldwin I.T."/>
        </authorList>
    </citation>
    <scope>NUCLEOTIDE SEQUENCE [LARGE SCALE GENOMIC DNA]</scope>
    <source>
        <strain evidence="2">UT</strain>
    </source>
</reference>
<protein>
    <submittedName>
        <fullName evidence="2">Uncharacterized protein</fullName>
    </submittedName>
</protein>
<dbReference type="Proteomes" id="UP000187609">
    <property type="component" value="Unassembled WGS sequence"/>
</dbReference>
<evidence type="ECO:0000313" key="2">
    <source>
        <dbReference type="EMBL" id="OIT37749.1"/>
    </source>
</evidence>
<comment type="caution">
    <text evidence="2">The sequence shown here is derived from an EMBL/GenBank/DDBJ whole genome shotgun (WGS) entry which is preliminary data.</text>
</comment>
<accession>A0A314L9M2</accession>
<feature type="compositionally biased region" description="Polar residues" evidence="1">
    <location>
        <begin position="25"/>
        <end position="39"/>
    </location>
</feature>
<evidence type="ECO:0000256" key="1">
    <source>
        <dbReference type="SAM" id="MobiDB-lite"/>
    </source>
</evidence>
<proteinExistence type="predicted"/>
<feature type="compositionally biased region" description="Basic and acidic residues" evidence="1">
    <location>
        <begin position="58"/>
        <end position="69"/>
    </location>
</feature>
<feature type="region of interest" description="Disordered" evidence="1">
    <location>
        <begin position="1"/>
        <end position="75"/>
    </location>
</feature>
<dbReference type="Gramene" id="OIT37749">
    <property type="protein sequence ID" value="OIT37749"/>
    <property type="gene ID" value="A4A49_19460"/>
</dbReference>
<organism evidence="2 3">
    <name type="scientific">Nicotiana attenuata</name>
    <name type="common">Coyote tobacco</name>
    <dbReference type="NCBI Taxonomy" id="49451"/>
    <lineage>
        <taxon>Eukaryota</taxon>
        <taxon>Viridiplantae</taxon>
        <taxon>Streptophyta</taxon>
        <taxon>Embryophyta</taxon>
        <taxon>Tracheophyta</taxon>
        <taxon>Spermatophyta</taxon>
        <taxon>Magnoliopsida</taxon>
        <taxon>eudicotyledons</taxon>
        <taxon>Gunneridae</taxon>
        <taxon>Pentapetalae</taxon>
        <taxon>asterids</taxon>
        <taxon>lamiids</taxon>
        <taxon>Solanales</taxon>
        <taxon>Solanaceae</taxon>
        <taxon>Nicotianoideae</taxon>
        <taxon>Nicotianeae</taxon>
        <taxon>Nicotiana</taxon>
    </lineage>
</organism>
<name>A0A314L9M2_NICAT</name>
<keyword evidence="3" id="KW-1185">Reference proteome</keyword>